<dbReference type="OrthoDB" id="691622at2759"/>
<keyword evidence="3" id="KW-1185">Reference proteome</keyword>
<feature type="compositionally biased region" description="Pro residues" evidence="1">
    <location>
        <begin position="74"/>
        <end position="96"/>
    </location>
</feature>
<evidence type="ECO:0000256" key="1">
    <source>
        <dbReference type="SAM" id="MobiDB-lite"/>
    </source>
</evidence>
<evidence type="ECO:0000313" key="3">
    <source>
        <dbReference type="Proteomes" id="UP000604825"/>
    </source>
</evidence>
<comment type="caution">
    <text evidence="2">The sequence shown here is derived from an EMBL/GenBank/DDBJ whole genome shotgun (WGS) entry which is preliminary data.</text>
</comment>
<proteinExistence type="predicted"/>
<dbReference type="Gene3D" id="2.40.70.10">
    <property type="entry name" value="Acid Proteases"/>
    <property type="match status" value="1"/>
</dbReference>
<reference evidence="2" key="1">
    <citation type="submission" date="2020-10" db="EMBL/GenBank/DDBJ databases">
        <authorList>
            <person name="Han B."/>
            <person name="Lu T."/>
            <person name="Zhao Q."/>
            <person name="Huang X."/>
            <person name="Zhao Y."/>
        </authorList>
    </citation>
    <scope>NUCLEOTIDE SEQUENCE</scope>
</reference>
<sequence length="574" mass="63331">MAASVDELKTTMQAMAKQFAGSQDMMSTALDKLGALETWKETADRSLGTLLQKTTAMATRVEVTMSRVSRLEFRPPPPSPPPPPPHWSAQHHPPPAVAGLDLNTAPGASSSATPPRPNSPMGHGNDNQIRDVGSGILGFPPPRPGNGTHYGPVPQPLPVQAPASDEDSVHHNPPFPKMEFPKFDGSNPRWWRDQCELYFETVQRRGRIVEWERLCELVMAKFNKDQYEVLPRQFNALKQTASVLEYQATFEKLAHGVLLYIPAYDDTFFVTRFVGSLRDDIRSALLLHRPHDVDTTSALALIQEQELEQEHSKSSGRDFTRSTACSGIGAEKPRAVDTAKPVIKAHKTEAEDKLASLKSLRRRNGLCFKCGEKWSPAHTCPPHISLHVLEEFLDALDIVQSNDDDESEEESAVEEQEVLAVQIEPNPQTVNRQTLELLAQIGKHKVLILVDSGSIGTFVSEQLVSQLKLQTTACETTTYKAADGGLMLCDQKVAQLSWFIQGKSIKLQGVVNDATHCNPISAQKLKGLLKHGAVSHCVQLLNSMDTSDDITKDSEKDIPEAVSGLLEQYKHLFA</sequence>
<dbReference type="InterPro" id="IPR021109">
    <property type="entry name" value="Peptidase_aspartic_dom_sf"/>
</dbReference>
<accession>A0A811P9V7</accession>
<dbReference type="AlphaFoldDB" id="A0A811P9V7"/>
<dbReference type="CDD" id="cd00303">
    <property type="entry name" value="retropepsin_like"/>
    <property type="match status" value="1"/>
</dbReference>
<organism evidence="2 3">
    <name type="scientific">Miscanthus lutarioriparius</name>
    <dbReference type="NCBI Taxonomy" id="422564"/>
    <lineage>
        <taxon>Eukaryota</taxon>
        <taxon>Viridiplantae</taxon>
        <taxon>Streptophyta</taxon>
        <taxon>Embryophyta</taxon>
        <taxon>Tracheophyta</taxon>
        <taxon>Spermatophyta</taxon>
        <taxon>Magnoliopsida</taxon>
        <taxon>Liliopsida</taxon>
        <taxon>Poales</taxon>
        <taxon>Poaceae</taxon>
        <taxon>PACMAD clade</taxon>
        <taxon>Panicoideae</taxon>
        <taxon>Andropogonodae</taxon>
        <taxon>Andropogoneae</taxon>
        <taxon>Saccharinae</taxon>
        <taxon>Miscanthus</taxon>
    </lineage>
</organism>
<feature type="region of interest" description="Disordered" evidence="1">
    <location>
        <begin position="71"/>
        <end position="179"/>
    </location>
</feature>
<evidence type="ECO:0000313" key="2">
    <source>
        <dbReference type="EMBL" id="CAD6243437.1"/>
    </source>
</evidence>
<evidence type="ECO:0008006" key="4">
    <source>
        <dbReference type="Google" id="ProtNLM"/>
    </source>
</evidence>
<name>A0A811P9V7_9POAL</name>
<dbReference type="EMBL" id="CAJGYO010000007">
    <property type="protein sequence ID" value="CAD6243437.1"/>
    <property type="molecule type" value="Genomic_DNA"/>
</dbReference>
<dbReference type="Proteomes" id="UP000604825">
    <property type="component" value="Unassembled WGS sequence"/>
</dbReference>
<gene>
    <name evidence="2" type="ORF">NCGR_LOCUS28582</name>
</gene>
<protein>
    <recommendedName>
        <fullName evidence="4">Retrotransposon gag domain-containing protein</fullName>
    </recommendedName>
</protein>